<organism evidence="3">
    <name type="scientific">Alexandrium monilatum</name>
    <dbReference type="NCBI Taxonomy" id="311494"/>
    <lineage>
        <taxon>Eukaryota</taxon>
        <taxon>Sar</taxon>
        <taxon>Alveolata</taxon>
        <taxon>Dinophyceae</taxon>
        <taxon>Gonyaulacales</taxon>
        <taxon>Pyrocystaceae</taxon>
        <taxon>Alexandrium</taxon>
    </lineage>
</organism>
<protein>
    <recommendedName>
        <fullName evidence="2">RNA-editing substrate-binding complex 6 protein domain-containing protein</fullName>
    </recommendedName>
</protein>
<dbReference type="EMBL" id="HBNR01051970">
    <property type="protein sequence ID" value="CAE4616515.1"/>
    <property type="molecule type" value="Transcribed_RNA"/>
</dbReference>
<feature type="region of interest" description="Disordered" evidence="1">
    <location>
        <begin position="1"/>
        <end position="25"/>
    </location>
</feature>
<accession>A0A7S4RMG5</accession>
<dbReference type="InterPro" id="IPR058917">
    <property type="entry name" value="RESC6_dom"/>
</dbReference>
<dbReference type="AlphaFoldDB" id="A0A7S4RMG5"/>
<evidence type="ECO:0000259" key="2">
    <source>
        <dbReference type="Pfam" id="PF26188"/>
    </source>
</evidence>
<name>A0A7S4RMG5_9DINO</name>
<feature type="compositionally biased region" description="Low complexity" evidence="1">
    <location>
        <begin position="778"/>
        <end position="798"/>
    </location>
</feature>
<gene>
    <name evidence="3" type="ORF">AMON00008_LOCUS36417</name>
</gene>
<evidence type="ECO:0000256" key="1">
    <source>
        <dbReference type="SAM" id="MobiDB-lite"/>
    </source>
</evidence>
<feature type="compositionally biased region" description="Low complexity" evidence="1">
    <location>
        <begin position="12"/>
        <end position="25"/>
    </location>
</feature>
<feature type="domain" description="RNA-editing substrate-binding complex 6 protein" evidence="2">
    <location>
        <begin position="102"/>
        <end position="283"/>
    </location>
</feature>
<reference evidence="3" key="1">
    <citation type="submission" date="2021-01" db="EMBL/GenBank/DDBJ databases">
        <authorList>
            <person name="Corre E."/>
            <person name="Pelletier E."/>
            <person name="Niang G."/>
            <person name="Scheremetjew M."/>
            <person name="Finn R."/>
            <person name="Kale V."/>
            <person name="Holt S."/>
            <person name="Cochrane G."/>
            <person name="Meng A."/>
            <person name="Brown T."/>
            <person name="Cohen L."/>
        </authorList>
    </citation>
    <scope>NUCLEOTIDE SEQUENCE</scope>
    <source>
        <strain evidence="3">CCMP3105</strain>
    </source>
</reference>
<feature type="compositionally biased region" description="Basic and acidic residues" evidence="1">
    <location>
        <begin position="810"/>
        <end position="828"/>
    </location>
</feature>
<dbReference type="Pfam" id="PF26188">
    <property type="entry name" value="RESC6"/>
    <property type="match status" value="1"/>
</dbReference>
<sequence length="834" mass="89121">MWRALRRPGPRPAAAGAAAAPGRRGFANRKPRWRRLDEYDTYDQPLRMKVWKKVREKASFYEYSFEDMSAPEVAETLWLAVKLDVSSDAFWERAATAMGDIAPAMSAKQLATACWAFGAARWRDEAMVISIAPTLSRRISDMKHSDLAVLAQSFARSQVCHPPVLRAISRAAQGNQLLTCKGLAMITGAFASLKFRSEDFLRHLDAWAATGAASRCSEDQAVELAHARGLFGAAAGGDGELADALAVRVAESADFLEPPMLLTSAMAFSRLRVADPELLGALQKAVHDDLHRFVVKSLPALLDTFTDLYIACDRAAGVKTGTRESMGPERRRFITHLTGRLARELRHLRPQDACRTLQSLERLGILDPYLLSAVQETVPPRLAAWPPSKLLSLLEAYAAAENSDGFMVACLRQALLPRLARPPTDIASGAAAGIVFDWTLLAQLDDMAVARAAEAFAKLRHREGILALLAVLRGPPGGAEERRLAPPCELAVAATACAALSSEAAWAEAAGSLLPPEGAEGGEASAEALGHELRERWLPRAEVAESGAHGTPDTLLMALCAFQGHGQGEAWREALRPLLPACSPALLPGLLMLRPAGEQGPLEDAAEEALIQHLESGHASELPAAAATAALRALARRTEGHTPRQPGPLSAARRLVARIAELAEAGAVPCKALVRALQAVRALHVEPPPSLVRLFAEAGDELTSAELMVALRLLSARSVAASGAAPRLGALATRALSGMRSSRQAWELEALCKTLSLEVGDLEAVTVEDEPGHEKAEAPAGRAARAEVPGIEEAAAPEEGPPGEGSSRGRGGELLHEAPWLREQEIARPRPRGR</sequence>
<feature type="region of interest" description="Disordered" evidence="1">
    <location>
        <begin position="767"/>
        <end position="834"/>
    </location>
</feature>
<proteinExistence type="predicted"/>
<evidence type="ECO:0000313" key="3">
    <source>
        <dbReference type="EMBL" id="CAE4616515.1"/>
    </source>
</evidence>